<organism evidence="2 3">
    <name type="scientific">Kitasatospora indigofera</name>
    <dbReference type="NCBI Taxonomy" id="67307"/>
    <lineage>
        <taxon>Bacteria</taxon>
        <taxon>Bacillati</taxon>
        <taxon>Actinomycetota</taxon>
        <taxon>Actinomycetes</taxon>
        <taxon>Kitasatosporales</taxon>
        <taxon>Streptomycetaceae</taxon>
        <taxon>Kitasatospora</taxon>
    </lineage>
</organism>
<dbReference type="AlphaFoldDB" id="A0A919FYU4"/>
<evidence type="ECO:0000313" key="2">
    <source>
        <dbReference type="EMBL" id="GHH74478.1"/>
    </source>
</evidence>
<keyword evidence="1" id="KW-1133">Transmembrane helix</keyword>
<gene>
    <name evidence="2" type="ORF">GCM10018781_41160</name>
</gene>
<dbReference type="EMBL" id="BNBO01000023">
    <property type="protein sequence ID" value="GHH74478.1"/>
    <property type="molecule type" value="Genomic_DNA"/>
</dbReference>
<feature type="transmembrane region" description="Helical" evidence="1">
    <location>
        <begin position="47"/>
        <end position="72"/>
    </location>
</feature>
<name>A0A919FYU4_9ACTN</name>
<accession>A0A919FYU4</accession>
<sequence>MIRVLANAAVAVLVVWILLRLLGANTGNPVVHWIEQAADWLAAWSRGIFQVAGTTLQLVLDYGLAALVYGVLGNLGARREWT</sequence>
<keyword evidence="3" id="KW-1185">Reference proteome</keyword>
<keyword evidence="1" id="KW-0812">Transmembrane</keyword>
<keyword evidence="1" id="KW-0472">Membrane</keyword>
<dbReference type="Proteomes" id="UP000617734">
    <property type="component" value="Unassembled WGS sequence"/>
</dbReference>
<reference evidence="2" key="1">
    <citation type="journal article" date="2014" name="Int. J. Syst. Evol. Microbiol.">
        <title>Complete genome sequence of Corynebacterium casei LMG S-19264T (=DSM 44701T), isolated from a smear-ripened cheese.</title>
        <authorList>
            <consortium name="US DOE Joint Genome Institute (JGI-PGF)"/>
            <person name="Walter F."/>
            <person name="Albersmeier A."/>
            <person name="Kalinowski J."/>
            <person name="Ruckert C."/>
        </authorList>
    </citation>
    <scope>NUCLEOTIDE SEQUENCE</scope>
    <source>
        <strain evidence="2">JCM 4646</strain>
    </source>
</reference>
<reference evidence="2" key="2">
    <citation type="submission" date="2020-09" db="EMBL/GenBank/DDBJ databases">
        <authorList>
            <person name="Sun Q."/>
            <person name="Ohkuma M."/>
        </authorList>
    </citation>
    <scope>NUCLEOTIDE SEQUENCE</scope>
    <source>
        <strain evidence="2">JCM 4646</strain>
    </source>
</reference>
<evidence type="ECO:0000256" key="1">
    <source>
        <dbReference type="SAM" id="Phobius"/>
    </source>
</evidence>
<proteinExistence type="predicted"/>
<protein>
    <submittedName>
        <fullName evidence="2">Uncharacterized protein</fullName>
    </submittedName>
</protein>
<evidence type="ECO:0000313" key="3">
    <source>
        <dbReference type="Proteomes" id="UP000617734"/>
    </source>
</evidence>
<comment type="caution">
    <text evidence="2">The sequence shown here is derived from an EMBL/GenBank/DDBJ whole genome shotgun (WGS) entry which is preliminary data.</text>
</comment>